<proteinExistence type="predicted"/>
<sequence length="50" mass="6107">LAKIDCAIQWLSMAMIYWWNLFKYHLTIWNIKEYFIFSGYGYAIDNQGYC</sequence>
<feature type="non-terminal residue" evidence="1">
    <location>
        <position position="1"/>
    </location>
</feature>
<reference evidence="1" key="1">
    <citation type="submission" date="2013-12" db="EMBL/GenBank/DDBJ databases">
        <title>A Varibaculum cambriense genome reconstructed from a premature infant gut community with otherwise low bacterial novelty that shifts toward anaerobic metabolism during the third week of life.</title>
        <authorList>
            <person name="Brown C.T."/>
            <person name="Sharon I."/>
            <person name="Thomas B.C."/>
            <person name="Castelle C.J."/>
            <person name="Morowitz M.J."/>
            <person name="Banfield J.F."/>
        </authorList>
    </citation>
    <scope>NUCLEOTIDE SEQUENCE</scope>
</reference>
<name>W1WH13_9ZZZZ</name>
<dbReference type="AlphaFoldDB" id="W1WH13"/>
<gene>
    <name evidence="1" type="ORF">Q604_UNBc4C00058G0001</name>
</gene>
<evidence type="ECO:0000313" key="1">
    <source>
        <dbReference type="EMBL" id="ETJ16370.1"/>
    </source>
</evidence>
<organism evidence="1">
    <name type="scientific">human gut metagenome</name>
    <dbReference type="NCBI Taxonomy" id="408170"/>
    <lineage>
        <taxon>unclassified sequences</taxon>
        <taxon>metagenomes</taxon>
        <taxon>organismal metagenomes</taxon>
    </lineage>
</organism>
<protein>
    <submittedName>
        <fullName evidence="1">Uncharacterized protein</fullName>
    </submittedName>
</protein>
<accession>W1WH13</accession>
<dbReference type="EMBL" id="AZMM01018839">
    <property type="protein sequence ID" value="ETJ16370.1"/>
    <property type="molecule type" value="Genomic_DNA"/>
</dbReference>
<comment type="caution">
    <text evidence="1">The sequence shown here is derived from an EMBL/GenBank/DDBJ whole genome shotgun (WGS) entry which is preliminary data.</text>
</comment>